<dbReference type="EMBL" id="CP002105">
    <property type="protein sequence ID" value="ADL12536.1"/>
    <property type="molecule type" value="Genomic_DNA"/>
</dbReference>
<dbReference type="Proteomes" id="UP000001661">
    <property type="component" value="Chromosome"/>
</dbReference>
<dbReference type="KEGG" id="aar:Acear_1009"/>
<dbReference type="PANTHER" id="PTHR34374">
    <property type="entry name" value="LARGE RIBOSOMAL RNA SUBUNIT ACCUMULATION PROTEIN YCED HOMOLOG 1, CHLOROPLASTIC"/>
    <property type="match status" value="1"/>
</dbReference>
<dbReference type="RefSeq" id="WP_013277982.1">
    <property type="nucleotide sequence ID" value="NC_014378.1"/>
</dbReference>
<dbReference type="Pfam" id="PF02620">
    <property type="entry name" value="YceD"/>
    <property type="match status" value="1"/>
</dbReference>
<name>D9QPU5_ACEAZ</name>
<dbReference type="HOGENOM" id="CLU_100236_1_1_9"/>
<dbReference type="STRING" id="574087.Acear_1009"/>
<sequence length="161" mass="18337">MKINVEDIKENLGEFKELSFKEQIEDLKFQGRDIKVVKPAQMEFQVFNTDDSFLVTGSIELELNVACSRCLERFNLPVSIDLEEEVDKEEVELIDNQAMIDITKEIDDSIMLAIPMQPVCDEDCAGLCPSCGQNLNEADCDCFMHTVDPRLAKLEKLLDKE</sequence>
<evidence type="ECO:0000313" key="2">
    <source>
        <dbReference type="Proteomes" id="UP000001661"/>
    </source>
</evidence>
<dbReference type="InterPro" id="IPR003772">
    <property type="entry name" value="YceD"/>
</dbReference>
<dbReference type="PANTHER" id="PTHR34374:SF1">
    <property type="entry name" value="LARGE RIBOSOMAL RNA SUBUNIT ACCUMULATION PROTEIN YCED HOMOLOG 1, CHLOROPLASTIC"/>
    <property type="match status" value="1"/>
</dbReference>
<dbReference type="AlphaFoldDB" id="D9QPU5"/>
<evidence type="ECO:0000313" key="1">
    <source>
        <dbReference type="EMBL" id="ADL12536.1"/>
    </source>
</evidence>
<reference evidence="1 2" key="1">
    <citation type="journal article" date="2010" name="Stand. Genomic Sci.">
        <title>Complete genome sequence of Acetohalobium arabaticum type strain (Z-7288).</title>
        <authorList>
            <person name="Sikorski J."/>
            <person name="Lapidus A."/>
            <person name="Chertkov O."/>
            <person name="Lucas S."/>
            <person name="Copeland A."/>
            <person name="Glavina Del Rio T."/>
            <person name="Nolan M."/>
            <person name="Tice H."/>
            <person name="Cheng J.F."/>
            <person name="Han C."/>
            <person name="Brambilla E."/>
            <person name="Pitluck S."/>
            <person name="Liolios K."/>
            <person name="Ivanova N."/>
            <person name="Mavromatis K."/>
            <person name="Mikhailova N."/>
            <person name="Pati A."/>
            <person name="Bruce D."/>
            <person name="Detter C."/>
            <person name="Tapia R."/>
            <person name="Goodwin L."/>
            <person name="Chen A."/>
            <person name="Palaniappan K."/>
            <person name="Land M."/>
            <person name="Hauser L."/>
            <person name="Chang Y.J."/>
            <person name="Jeffries C.D."/>
            <person name="Rohde M."/>
            <person name="Goker M."/>
            <person name="Spring S."/>
            <person name="Woyke T."/>
            <person name="Bristow J."/>
            <person name="Eisen J.A."/>
            <person name="Markowitz V."/>
            <person name="Hugenholtz P."/>
            <person name="Kyrpides N.C."/>
            <person name="Klenk H.P."/>
        </authorList>
    </citation>
    <scope>NUCLEOTIDE SEQUENCE [LARGE SCALE GENOMIC DNA]</scope>
    <source>
        <strain evidence="2">ATCC 49924 / DSM 5501 / Z-7288</strain>
    </source>
</reference>
<protein>
    <recommendedName>
        <fullName evidence="3">DUF177 domain-containing protein</fullName>
    </recommendedName>
</protein>
<keyword evidence="2" id="KW-1185">Reference proteome</keyword>
<accession>D9QPU5</accession>
<evidence type="ECO:0008006" key="3">
    <source>
        <dbReference type="Google" id="ProtNLM"/>
    </source>
</evidence>
<gene>
    <name evidence="1" type="ordered locus">Acear_1009</name>
</gene>
<proteinExistence type="predicted"/>
<organism evidence="1 2">
    <name type="scientific">Acetohalobium arabaticum (strain ATCC 49924 / DSM 5501 / Z-7288)</name>
    <dbReference type="NCBI Taxonomy" id="574087"/>
    <lineage>
        <taxon>Bacteria</taxon>
        <taxon>Bacillati</taxon>
        <taxon>Bacillota</taxon>
        <taxon>Clostridia</taxon>
        <taxon>Halanaerobiales</taxon>
        <taxon>Halobacteroidaceae</taxon>
        <taxon>Acetohalobium</taxon>
    </lineage>
</organism>
<dbReference type="eggNOG" id="COG1399">
    <property type="taxonomic scope" value="Bacteria"/>
</dbReference>